<dbReference type="Gene3D" id="1.25.40.20">
    <property type="entry name" value="Ankyrin repeat-containing domain"/>
    <property type="match status" value="7"/>
</dbReference>
<evidence type="ECO:0000256" key="2">
    <source>
        <dbReference type="ARBA" id="ARBA00023043"/>
    </source>
</evidence>
<dbReference type="PROSITE" id="PS50297">
    <property type="entry name" value="ANK_REP_REGION"/>
    <property type="match status" value="7"/>
</dbReference>
<evidence type="ECO:0000256" key="3">
    <source>
        <dbReference type="PROSITE-ProRule" id="PRU00023"/>
    </source>
</evidence>
<keyword evidence="2 3" id="KW-0040">ANK repeat</keyword>
<proteinExistence type="predicted"/>
<evidence type="ECO:0000313" key="4">
    <source>
        <dbReference type="EMBL" id="SPJ71033.1"/>
    </source>
</evidence>
<dbReference type="SUPFAM" id="SSF48403">
    <property type="entry name" value="Ankyrin repeat"/>
    <property type="match status" value="4"/>
</dbReference>
<keyword evidence="1" id="KW-0677">Repeat</keyword>
<dbReference type="PROSITE" id="PS50088">
    <property type="entry name" value="ANK_REPEAT"/>
    <property type="match status" value="7"/>
</dbReference>
<gene>
    <name evidence="4" type="ORF">FTOL_00761</name>
</gene>
<feature type="repeat" description="ANK" evidence="3">
    <location>
        <begin position="407"/>
        <end position="439"/>
    </location>
</feature>
<dbReference type="PANTHER" id="PTHR24198">
    <property type="entry name" value="ANKYRIN REPEAT AND PROTEIN KINASE DOMAIN-CONTAINING PROTEIN"/>
    <property type="match status" value="1"/>
</dbReference>
<dbReference type="InterPro" id="IPR002110">
    <property type="entry name" value="Ankyrin_rpt"/>
</dbReference>
<keyword evidence="5" id="KW-1185">Reference proteome</keyword>
<dbReference type="PANTHER" id="PTHR24198:SF165">
    <property type="entry name" value="ANKYRIN REPEAT-CONTAINING PROTEIN-RELATED"/>
    <property type="match status" value="1"/>
</dbReference>
<accession>A0AAE8LZ14</accession>
<feature type="repeat" description="ANK" evidence="3">
    <location>
        <begin position="1518"/>
        <end position="1552"/>
    </location>
</feature>
<feature type="repeat" description="ANK" evidence="3">
    <location>
        <begin position="294"/>
        <end position="326"/>
    </location>
</feature>
<reference evidence="4" key="1">
    <citation type="submission" date="2018-03" db="EMBL/GenBank/DDBJ databases">
        <authorList>
            <person name="Guldener U."/>
        </authorList>
    </citation>
    <scope>NUCLEOTIDE SEQUENCE</scope>
</reference>
<protein>
    <recommendedName>
        <fullName evidence="6">Ankyrin</fullName>
    </recommendedName>
</protein>
<organism evidence="4 5">
    <name type="scientific">Fusarium torulosum</name>
    <dbReference type="NCBI Taxonomy" id="33205"/>
    <lineage>
        <taxon>Eukaryota</taxon>
        <taxon>Fungi</taxon>
        <taxon>Dikarya</taxon>
        <taxon>Ascomycota</taxon>
        <taxon>Pezizomycotina</taxon>
        <taxon>Sordariomycetes</taxon>
        <taxon>Hypocreomycetidae</taxon>
        <taxon>Hypocreales</taxon>
        <taxon>Nectriaceae</taxon>
        <taxon>Fusarium</taxon>
    </lineage>
</organism>
<dbReference type="InterPro" id="IPR036770">
    <property type="entry name" value="Ankyrin_rpt-contain_sf"/>
</dbReference>
<feature type="repeat" description="ANK" evidence="3">
    <location>
        <begin position="1434"/>
        <end position="1466"/>
    </location>
</feature>
<dbReference type="Pfam" id="PF12796">
    <property type="entry name" value="Ank_2"/>
    <property type="match status" value="1"/>
</dbReference>
<evidence type="ECO:0000313" key="5">
    <source>
        <dbReference type="Proteomes" id="UP001187734"/>
    </source>
</evidence>
<dbReference type="SMART" id="SM00248">
    <property type="entry name" value="ANK"/>
    <property type="match status" value="21"/>
</dbReference>
<name>A0AAE8LZ14_9HYPO</name>
<feature type="repeat" description="ANK" evidence="3">
    <location>
        <begin position="704"/>
        <end position="738"/>
    </location>
</feature>
<comment type="caution">
    <text evidence="4">The sequence shown here is derived from an EMBL/GenBank/DDBJ whole genome shotgun (WGS) entry which is preliminary data.</text>
</comment>
<dbReference type="EMBL" id="ONZP01000026">
    <property type="protein sequence ID" value="SPJ71033.1"/>
    <property type="molecule type" value="Genomic_DNA"/>
</dbReference>
<feature type="repeat" description="ANK" evidence="3">
    <location>
        <begin position="910"/>
        <end position="942"/>
    </location>
</feature>
<sequence length="1725" mass="190476">MDVSIEIPVNISATDRNLLLQHTERTKPLAGLYTVVLQLITHANRPLRLLEIADCIKVTKPEYGTDIGAIKGLICRACGPLLEVRPDQTVCVARQSLEEYLLRPNRTPVDEKVPVFERGPTHGLLASLCLSYLQAGCLDTFDAGQAILDVKRALSKQQELPPFFSYAATNWHVHTDMAAKHGIVQEQTNSQILSLLTTPGYVDRLAWLYGNMNWKGASQGQNMTPETEALLFSIRLGLPSFIESLLRDSGGTAVMYEGTQDTDPPLHQAVVKGNVNIVRLLTRCGASPTQFNSQGATPLHLAVGYISKVEEINPDIVQHLLEAGADPWQALGEDKTLTDFSERIPYPAIEIVFRSGNEGIAKLVLPYIKSETDARKAFTWALNGSKNLEIIRSILNLGLMDINAHFHGQTPLFSACLQLDPEIISLLLEAGSDPNVPLNHPYEGGANVLHALASPSSYDYYCNEEASADVTSECFRLVLAGGANVNKANRNGDTPLHKAQSPQVAQLLLDAGADATATNRNGEAPIHVVHSVDMIEVLFSKTSIDARDQDGKTVLLKALSDQSFRVSADGTPVAEFVLKILESGADASVIDRDGNSALHYLASREGLGKPQSRKLLERLMKDGLDPYLRNVNGQMAIDKLGISRKEDLEAFLEVTKVDVNAMDSDGRTLLFNILDRPGYQDVQVEAFIDLMSKAGARFDITDQRERTLLHAAVRRRRSDGKILRLLVEHGADPKQTDMDGNTVWHDGASLFATCRVSPQLFHDITALGVDPRKANKHGRLPLHLLCGYDQWWLKPGVHGRIALDRSDRAEKEDKTTLFDYILQQGPEDVNCMDHDGITPLHLTSTFSTDLTSRLLEVGADAMLSTNEGLNVFHLASRCRQSNTIGLLLDWFKTTKTAEDLQTAVNAKDKRGRTPLYYACASGRHQSVQLLIESGARVDLETYDGSALNGCADFEKELKNWDRYNSTEEELSAGGVIINDKTRLKVILCGRNSYRAERLDEILKLLTTSATTTSRHGIDKAITAAMGRHHDYTVEQLMRVRRSSGFKQDLACEVEVNLCLDRRAKELSELMGNPHFADHIDSLMRSRFYDAVPSCITKHAPQLKELHSVLAKLAKIGFAQVLDNLLIPEVVSRFEEESDSPTTGVGNGQTMASLLIAACESEEPNMPVIQLLVKKGARLDCLGLPVNHHCMDRFLETPLHAVVRGQQYRWWHTAQALLFILEQGVNLEVKDANGLTPLNASLKNIIESCWNSKSTEMLLKAGADPSSVDSAGKSCLARAIGNKIVHTMLLQHGAVTATDHSSLASCILAKDVDMLERILASGADPNARKVGEEKASWISADGRRMGMGRKDPRSRDELFPLELAVNEISPSTYDLICKRMIELLLEHGADPNARYPQTTVTHRLLKVTGRRAQRNCYLDVILQHPRLDVNLKSKAGTPLLHSAYDKDDLQSVQILLERGADVRIRDGSGRNLLHLGPRLLYNEDGDWSSKKTHDYEARRSLIRNLLGLAPDLLNQVDKHGRTPLHCAMGGRKGPGEEVEILLAAGADVCAQDENGDTPLHSLFMGRWGLVADDHGNTTWSGSSKRLLELFLSKGADINARNEAGETPVFSYFREGGGSKGPSRYEIWEDDEEQAAVEREPMLWALFDEIGIDWTVVNTKGQSLLHIVAAKNYSSEGCDFKPERLPRFKFLVGKGLDALKEDSEYRTVLDVAAANNAEDILKWFTAE</sequence>
<dbReference type="Pfam" id="PF00023">
    <property type="entry name" value="Ank"/>
    <property type="match status" value="4"/>
</dbReference>
<feature type="repeat" description="ANK" evidence="3">
    <location>
        <begin position="261"/>
        <end position="293"/>
    </location>
</feature>
<dbReference type="SUPFAM" id="SSF140860">
    <property type="entry name" value="Pseudo ankyrin repeat-like"/>
    <property type="match status" value="1"/>
</dbReference>
<evidence type="ECO:0000256" key="1">
    <source>
        <dbReference type="ARBA" id="ARBA00022737"/>
    </source>
</evidence>
<evidence type="ECO:0008006" key="6">
    <source>
        <dbReference type="Google" id="ProtNLM"/>
    </source>
</evidence>
<dbReference type="PRINTS" id="PR01415">
    <property type="entry name" value="ANKYRIN"/>
</dbReference>
<dbReference type="Proteomes" id="UP001187734">
    <property type="component" value="Unassembled WGS sequence"/>
</dbReference>